<organism evidence="1 2">
    <name type="scientific">Acaulospora colombiana</name>
    <dbReference type="NCBI Taxonomy" id="27376"/>
    <lineage>
        <taxon>Eukaryota</taxon>
        <taxon>Fungi</taxon>
        <taxon>Fungi incertae sedis</taxon>
        <taxon>Mucoromycota</taxon>
        <taxon>Glomeromycotina</taxon>
        <taxon>Glomeromycetes</taxon>
        <taxon>Diversisporales</taxon>
        <taxon>Acaulosporaceae</taxon>
        <taxon>Acaulospora</taxon>
    </lineage>
</organism>
<comment type="caution">
    <text evidence="1">The sequence shown here is derived from an EMBL/GenBank/DDBJ whole genome shotgun (WGS) entry which is preliminary data.</text>
</comment>
<sequence length="1444" mass="162452">MTFFKKGSNQDPEGVADSKRASTASTTAQGKRRVLVNIPLPPNQLDQYGEPLQSYVTNKIRTSKYTLLNFLPKNLFEQFRRVANIYFLFLIILQAIPSIGGGVSILVSASPLLTIISMTALKDAFEDWKRHMQDTTLNKSKTTRLTNWKNVNVPGDEAQMRIWHSVASYLGLRNNKVAENPTTDLPSLPSQSSFNPSLTSQQELLSKTGGARWTESRWQDVKVGDIIQLRNNDSVPADIIILSTSEPDGLCYVETKELDGETNLKVRHCVSATASTVTESECERATFYVQSEPPHPNLYSYTAVMHWFQKPEMTEDDHEIEPISINNALLRGCVVRNTEWIIGLVMFTGTDTKIMLNSGDTPSKRSRIEIETNFQVTMNFIILFILCFGSAIAGAIYYVQPISSADVFEFSENNAGGAVENGFLTFWTSLILFQNIVPISLYITIEMVKTVQAYFIHSDIDLYYPKLDYPCTPKTWNISDDLGQIEYIFSDKTGTLTQNVMEFKRCTINGVSYGQGETDATRGAKLAEPSSAITEDGFDLEAEKKLMLQEMSKIFENRYVSSNVTFIDSKLFQDLRSEGEQAKAIQDFFSALALCHTVLVERPDENNPFKIDYKAQSPDEAALVGCARDVGFVFLERFQDTLAIELLGERKEFTLLNVLEFNSTRKRMSVIIRPPEGGVILLCKGADSVIYARLEKGQQTKLKEDTLTDLEVFANEGLRTLCIAYRVIPDEEYALWSQKYAEAASSISDREEKIEQACEMIEHSLILMGGTAIEDRLQDGVPECIKTLSTAGIKIWVLTGDKIETAINIGFACNLLQKDMALIVVTASDKQSTANQLNDALEKFFGSDAKSSGLSNKHALVIDGETLKYALDDSLRGLLLDLGKRCNSVVCCRVSPLQKAKVVALVKEGLNVMTLSIGDGKFSFFCDDIRSKNIMIQEANVGIGIAGEEGRQATMAADYAFAQFRFLDKLLLVHGRWSYIRISEMISCFFYKNIVWTIAMFWYQCWAGFTAQYLYDYTYILLYNLVFTAVPVMFLGAFDQDVDAKTSLKNPQLYKRGILQQDFTKSKFWLYVLDAVYQSVVCFFIPWGLMLYGSSHANGLQNNGLTDLGTMVAGSVVATTNIYVGLNTMNWSWIAFVVIGLSILSFYVWVEFYSLWYIGFSRMDLILYTEIEFWFAVVLAVVLSILPRYSVKYIHKTYWPSDMDIVREQVYMRKKSKKGKVRTSFVEEVREEDKVPITSEIPDSADRSFRTLSYIASDAGQEVASFTDITITPSPSTTDVSLKPRSMAKLPKLTTLRKSRTDSIRSVEQLFHMGSGKRQSFTGYAFSGEDSSFEGFRRSVYRPINPGRSQLNMLHRSNTLTTSTPSEYSTNRLSILSTFSLNRSRTLPSRLLFSRWSPSPSRSPSPIKPNNGSSCSLVDDNSHVRRRRTASSEGEEMELTIISP</sequence>
<gene>
    <name evidence="1" type="ORF">ACOLOM_LOCUS3969</name>
</gene>
<name>A0ACA9LJ30_9GLOM</name>
<evidence type="ECO:0000313" key="1">
    <source>
        <dbReference type="EMBL" id="CAG8528415.1"/>
    </source>
</evidence>
<dbReference type="Proteomes" id="UP000789525">
    <property type="component" value="Unassembled WGS sequence"/>
</dbReference>
<dbReference type="EMBL" id="CAJVPT010006188">
    <property type="protein sequence ID" value="CAG8528415.1"/>
    <property type="molecule type" value="Genomic_DNA"/>
</dbReference>
<proteinExistence type="predicted"/>
<evidence type="ECO:0000313" key="2">
    <source>
        <dbReference type="Proteomes" id="UP000789525"/>
    </source>
</evidence>
<keyword evidence="2" id="KW-1185">Reference proteome</keyword>
<accession>A0ACA9LJ30</accession>
<reference evidence="1" key="1">
    <citation type="submission" date="2021-06" db="EMBL/GenBank/DDBJ databases">
        <authorList>
            <person name="Kallberg Y."/>
            <person name="Tangrot J."/>
            <person name="Rosling A."/>
        </authorList>
    </citation>
    <scope>NUCLEOTIDE SEQUENCE</scope>
    <source>
        <strain evidence="1">CL356</strain>
    </source>
</reference>
<protein>
    <submittedName>
        <fullName evidence="1">16324_t:CDS:1</fullName>
    </submittedName>
</protein>